<dbReference type="InterPro" id="IPR007936">
    <property type="entry name" value="VapE-like_dom"/>
</dbReference>
<feature type="domain" description="Virulence-associated protein E-like" evidence="2">
    <location>
        <begin position="65"/>
        <end position="262"/>
    </location>
</feature>
<dbReference type="PANTHER" id="PTHR34985">
    <property type="entry name" value="SLR0554 PROTEIN"/>
    <property type="match status" value="1"/>
</dbReference>
<proteinExistence type="predicted"/>
<organism evidence="3 4">
    <name type="scientific">Segatella copri</name>
    <dbReference type="NCBI Taxonomy" id="165179"/>
    <lineage>
        <taxon>Bacteria</taxon>
        <taxon>Pseudomonadati</taxon>
        <taxon>Bacteroidota</taxon>
        <taxon>Bacteroidia</taxon>
        <taxon>Bacteroidales</taxon>
        <taxon>Prevotellaceae</taxon>
        <taxon>Segatella</taxon>
    </lineage>
</organism>
<feature type="non-terminal residue" evidence="3">
    <location>
        <position position="1"/>
    </location>
</feature>
<dbReference type="AlphaFoldDB" id="A0AA92U6F9"/>
<dbReference type="InterPro" id="IPR027417">
    <property type="entry name" value="P-loop_NTPase"/>
</dbReference>
<evidence type="ECO:0000259" key="2">
    <source>
        <dbReference type="Pfam" id="PF05272"/>
    </source>
</evidence>
<evidence type="ECO:0000313" key="4">
    <source>
        <dbReference type="Proteomes" id="UP000285776"/>
    </source>
</evidence>
<gene>
    <name evidence="3" type="ORF">DWV53_15200</name>
</gene>
<dbReference type="RefSeq" id="WP_301331699.1">
    <property type="nucleotide sequence ID" value="NZ_QSAV01000107.1"/>
</dbReference>
<dbReference type="Gene3D" id="3.40.50.300">
    <property type="entry name" value="P-loop containing nucleotide triphosphate hydrolases"/>
    <property type="match status" value="1"/>
</dbReference>
<sequence length="367" mass="43125">LDNICTTQKKLDTVIRSNFSPEFNPMEEYLKSLPKWDRKTDYIAELAHRVTVMQTGGYRHTEEDFAYAFRKWLVNMVVCWVRPDVTNQSIMVFVGKGGIFKTTFFDHLLPPHLRKYFANDSTGDYKNKDFLQMCASKAIVCLDEFSCLRGKNLDSFKSNITKRNISMRIPYAEWDCILQNNAGFCATSNEVHIIDDDENRRFLIWRIEKIKSPIDFPFNYEGIYSQAVALAQEVIEKRRKGEPCDWVYWFTKEENEEIQRHNLYFRVNNYIAERINKFYRVPDADTPPEFCKFVTASDVMERICTNPAFRQSMSNKDISMFMEALGFKKIHRKTGNGWKVIEMRPDEIENNQKMDGSENIPPGDLPF</sequence>
<dbReference type="PANTHER" id="PTHR34985:SF1">
    <property type="entry name" value="SLR0554 PROTEIN"/>
    <property type="match status" value="1"/>
</dbReference>
<feature type="region of interest" description="Disordered" evidence="1">
    <location>
        <begin position="348"/>
        <end position="367"/>
    </location>
</feature>
<reference evidence="3 4" key="1">
    <citation type="submission" date="2018-08" db="EMBL/GenBank/DDBJ databases">
        <title>A genome reference for cultivated species of the human gut microbiota.</title>
        <authorList>
            <person name="Zou Y."/>
            <person name="Xue W."/>
            <person name="Luo G."/>
        </authorList>
    </citation>
    <scope>NUCLEOTIDE SEQUENCE [LARGE SCALE GENOMIC DNA]</scope>
    <source>
        <strain evidence="3 4">AF10-17</strain>
    </source>
</reference>
<evidence type="ECO:0000256" key="1">
    <source>
        <dbReference type="SAM" id="MobiDB-lite"/>
    </source>
</evidence>
<protein>
    <recommendedName>
        <fullName evidence="2">Virulence-associated protein E-like domain-containing protein</fullName>
    </recommendedName>
</protein>
<comment type="caution">
    <text evidence="3">The sequence shown here is derived from an EMBL/GenBank/DDBJ whole genome shotgun (WGS) entry which is preliminary data.</text>
</comment>
<dbReference type="EMBL" id="QSAV01000107">
    <property type="protein sequence ID" value="RGW72553.1"/>
    <property type="molecule type" value="Genomic_DNA"/>
</dbReference>
<dbReference type="Pfam" id="PF05272">
    <property type="entry name" value="VapE-like_dom"/>
    <property type="match status" value="1"/>
</dbReference>
<accession>A0AA92U6F9</accession>
<dbReference type="Proteomes" id="UP000285776">
    <property type="component" value="Unassembled WGS sequence"/>
</dbReference>
<name>A0AA92U6F9_9BACT</name>
<evidence type="ECO:0000313" key="3">
    <source>
        <dbReference type="EMBL" id="RGW72553.1"/>
    </source>
</evidence>